<evidence type="ECO:0000256" key="2">
    <source>
        <dbReference type="SAM" id="MobiDB-lite"/>
    </source>
</evidence>
<name>A0A0W0FUD4_MONRR</name>
<keyword evidence="1" id="KW-0175">Coiled coil</keyword>
<feature type="compositionally biased region" description="Polar residues" evidence="2">
    <location>
        <begin position="287"/>
        <end position="301"/>
    </location>
</feature>
<feature type="region of interest" description="Disordered" evidence="2">
    <location>
        <begin position="262"/>
        <end position="366"/>
    </location>
</feature>
<reference evidence="3 4" key="1">
    <citation type="submission" date="2015-12" db="EMBL/GenBank/DDBJ databases">
        <title>Draft genome sequence of Moniliophthora roreri, the causal agent of frosty pod rot of cacao.</title>
        <authorList>
            <person name="Aime M.C."/>
            <person name="Diaz-Valderrama J.R."/>
            <person name="Kijpornyongpan T."/>
            <person name="Phillips-Mora W."/>
        </authorList>
    </citation>
    <scope>NUCLEOTIDE SEQUENCE [LARGE SCALE GENOMIC DNA]</scope>
    <source>
        <strain evidence="3 4">MCA 2952</strain>
    </source>
</reference>
<dbReference type="EMBL" id="LATX01001621">
    <property type="protein sequence ID" value="KTB39975.1"/>
    <property type="molecule type" value="Genomic_DNA"/>
</dbReference>
<organism evidence="3 4">
    <name type="scientific">Moniliophthora roreri</name>
    <name type="common">Frosty pod rot fungus</name>
    <name type="synonym">Monilia roreri</name>
    <dbReference type="NCBI Taxonomy" id="221103"/>
    <lineage>
        <taxon>Eukaryota</taxon>
        <taxon>Fungi</taxon>
        <taxon>Dikarya</taxon>
        <taxon>Basidiomycota</taxon>
        <taxon>Agaricomycotina</taxon>
        <taxon>Agaricomycetes</taxon>
        <taxon>Agaricomycetidae</taxon>
        <taxon>Agaricales</taxon>
        <taxon>Marasmiineae</taxon>
        <taxon>Marasmiaceae</taxon>
        <taxon>Moniliophthora</taxon>
    </lineage>
</organism>
<evidence type="ECO:0000256" key="1">
    <source>
        <dbReference type="SAM" id="Coils"/>
    </source>
</evidence>
<comment type="caution">
    <text evidence="3">The sequence shown here is derived from an EMBL/GenBank/DDBJ whole genome shotgun (WGS) entry which is preliminary data.</text>
</comment>
<sequence>MTSKTKPEDEGNQQTSNIVAQAENLRGLLEDQVERSRACSEKAKRDDTTTKEQKKAGQSLDLKQLLEQARMLSETRKSISETNEALYAASEKDEENLLNALQEHGNRQQREIAAVVQGRILSMEVPTSPAQIADSIAAIIQRAASLTDTETRCKADVARADADALQARNERDQARLDRDNAVKLLHEAQLKAQEWKTEVGVLKAELRQFETTVAHQTEAISLLKRELAQWKDQARNWQDHFLRVEEERCALSSKVEEYTERIHARPTLNMPPLTPTSRYADSDEATKPSSSGKYTEYSSRSESPDDIVRQSRAGPSRRKRPIPKSNCSVTTVKQNPHSEPADENRLARRRSQQKTPSHLMKIDAPAPSIVHSRLIRRVQAVVPVKQESDDDESPPPAQSSAQSRQTPRKRSSAAHELFDNDEDIEEDDDEDDELMISSQNQVDDSHPPPVASKRTIPSTAHAPPNKRRKSNASSSKSAGRKKG</sequence>
<accession>A0A0W0FUD4</accession>
<proteinExistence type="predicted"/>
<feature type="region of interest" description="Disordered" evidence="2">
    <location>
        <begin position="383"/>
        <end position="483"/>
    </location>
</feature>
<feature type="coiled-coil region" evidence="1">
    <location>
        <begin position="155"/>
        <end position="247"/>
    </location>
</feature>
<evidence type="ECO:0000313" key="4">
    <source>
        <dbReference type="Proteomes" id="UP000054988"/>
    </source>
</evidence>
<feature type="compositionally biased region" description="Polar residues" evidence="2">
    <location>
        <begin position="325"/>
        <end position="337"/>
    </location>
</feature>
<dbReference type="eggNOG" id="ENOG502RCCT">
    <property type="taxonomic scope" value="Eukaryota"/>
</dbReference>
<dbReference type="AlphaFoldDB" id="A0A0W0FUD4"/>
<feature type="compositionally biased region" description="Acidic residues" evidence="2">
    <location>
        <begin position="419"/>
        <end position="434"/>
    </location>
</feature>
<feature type="region of interest" description="Disordered" evidence="2">
    <location>
        <begin position="29"/>
        <end position="62"/>
    </location>
</feature>
<gene>
    <name evidence="3" type="ORF">WG66_7445</name>
</gene>
<evidence type="ECO:0000313" key="3">
    <source>
        <dbReference type="EMBL" id="KTB39975.1"/>
    </source>
</evidence>
<protein>
    <submittedName>
        <fullName evidence="3">Uncharacterized protein</fullName>
    </submittedName>
</protein>
<feature type="compositionally biased region" description="Basic and acidic residues" evidence="2">
    <location>
        <begin position="29"/>
        <end position="55"/>
    </location>
</feature>
<dbReference type="Proteomes" id="UP000054988">
    <property type="component" value="Unassembled WGS sequence"/>
</dbReference>